<dbReference type="Proteomes" id="UP000003937">
    <property type="component" value="Chromosome"/>
</dbReference>
<name>J3Z530_9ENTR</name>
<dbReference type="PANTHER" id="PTHR43527:SF2">
    <property type="entry name" value="4-DIPHOSPHOCYTIDYL-2-C-METHYL-D-ERYTHRITOL KINASE, CHLOROPLASTIC"/>
    <property type="match status" value="1"/>
</dbReference>
<dbReference type="STRING" id="134287.A35E_00072"/>
<dbReference type="Gene3D" id="3.30.70.890">
    <property type="entry name" value="GHMP kinase, C-terminal domain"/>
    <property type="match status" value="1"/>
</dbReference>
<dbReference type="InterPro" id="IPR036554">
    <property type="entry name" value="GHMP_kinase_C_sf"/>
</dbReference>
<keyword evidence="6" id="KW-1185">Reference proteome</keyword>
<accession>J3Z530</accession>
<dbReference type="InterPro" id="IPR013750">
    <property type="entry name" value="GHMP_kinase_C_dom"/>
</dbReference>
<protein>
    <recommendedName>
        <fullName evidence="4">GHMP kinase C-terminal domain-containing protein</fullName>
    </recommendedName>
</protein>
<dbReference type="GO" id="GO:0005524">
    <property type="term" value="F:ATP binding"/>
    <property type="evidence" value="ECO:0007669"/>
    <property type="project" value="UniProtKB-KW"/>
</dbReference>
<organism evidence="5 6">
    <name type="scientific">secondary endosymbiont of Heteropsylla cubana</name>
    <dbReference type="NCBI Taxonomy" id="134287"/>
    <lineage>
        <taxon>Bacteria</taxon>
        <taxon>Pseudomonadati</taxon>
        <taxon>Pseudomonadota</taxon>
        <taxon>Gammaproteobacteria</taxon>
        <taxon>Enterobacterales</taxon>
        <taxon>Enterobacteriaceae</taxon>
        <taxon>aphid secondary symbionts</taxon>
    </lineage>
</organism>
<keyword evidence="3" id="KW-0067">ATP-binding</keyword>
<dbReference type="SUPFAM" id="SSF55060">
    <property type="entry name" value="GHMP Kinase, C-terminal domain"/>
    <property type="match status" value="1"/>
</dbReference>
<proteinExistence type="predicted"/>
<keyword evidence="2" id="KW-0418">Kinase</keyword>
<evidence type="ECO:0000259" key="4">
    <source>
        <dbReference type="Pfam" id="PF08544"/>
    </source>
</evidence>
<sequence>MALNVQWCCGLDVATLENLGLSLGADVPLFIRGVAAFGEGVGDQLTLASFVEKWYFVAVPPIGIETRSIFNDPELKRDSPRRSFSELMSLPFYNDCEPIVRKRFSIVEKHILWLLKYAPCRLTGTGSCVFSEFDDEASAYQLLSKIPDWMHGFVARGVQVSPLYRALW</sequence>
<dbReference type="AlphaFoldDB" id="J3Z530"/>
<evidence type="ECO:0000256" key="1">
    <source>
        <dbReference type="ARBA" id="ARBA00022741"/>
    </source>
</evidence>
<keyword evidence="2" id="KW-0808">Transferase</keyword>
<dbReference type="PATRIC" id="fig|134287.3.peg.68"/>
<feature type="domain" description="GHMP kinase C-terminal" evidence="4">
    <location>
        <begin position="82"/>
        <end position="150"/>
    </location>
</feature>
<evidence type="ECO:0000256" key="3">
    <source>
        <dbReference type="ARBA" id="ARBA00022840"/>
    </source>
</evidence>
<dbReference type="GO" id="GO:0050515">
    <property type="term" value="F:4-(cytidine 5'-diphospho)-2-C-methyl-D-erythritol kinase activity"/>
    <property type="evidence" value="ECO:0007669"/>
    <property type="project" value="TreeGrafter"/>
</dbReference>
<dbReference type="InterPro" id="IPR014721">
    <property type="entry name" value="Ribsml_uS5_D2-typ_fold_subgr"/>
</dbReference>
<dbReference type="Gene3D" id="3.30.230.10">
    <property type="match status" value="1"/>
</dbReference>
<gene>
    <name evidence="5" type="ORF">A35E_00072</name>
</gene>
<dbReference type="Pfam" id="PF08544">
    <property type="entry name" value="GHMP_kinases_C"/>
    <property type="match status" value="1"/>
</dbReference>
<dbReference type="KEGG" id="sehc:A35E_00072"/>
<dbReference type="HOGENOM" id="CLU_1537697_0_0_6"/>
<dbReference type="PANTHER" id="PTHR43527">
    <property type="entry name" value="4-DIPHOSPHOCYTIDYL-2-C-METHYL-D-ERYTHRITOL KINASE, CHLOROPLASTIC"/>
    <property type="match status" value="1"/>
</dbReference>
<keyword evidence="1" id="KW-0547">Nucleotide-binding</keyword>
<reference evidence="5 6" key="1">
    <citation type="journal article" date="2012" name="Mol. Biol. Evol.">
        <title>Genome reduction and co-evolution between the primary and secondary bacterial symbionts of psyllids.</title>
        <authorList>
            <person name="Sloan D.B."/>
            <person name="Moran N.A."/>
        </authorList>
    </citation>
    <scope>NUCLEOTIDE SEQUENCE [LARGE SCALE GENOMIC DNA]</scope>
    <source>
        <strain evidence="5">Hcub_S</strain>
    </source>
</reference>
<evidence type="ECO:0000313" key="6">
    <source>
        <dbReference type="Proteomes" id="UP000003937"/>
    </source>
</evidence>
<evidence type="ECO:0000256" key="2">
    <source>
        <dbReference type="ARBA" id="ARBA00022777"/>
    </source>
</evidence>
<dbReference type="EMBL" id="CP003547">
    <property type="protein sequence ID" value="AFP85394.1"/>
    <property type="molecule type" value="Genomic_DNA"/>
</dbReference>
<evidence type="ECO:0000313" key="5">
    <source>
        <dbReference type="EMBL" id="AFP85394.1"/>
    </source>
</evidence>